<dbReference type="InterPro" id="IPR047657">
    <property type="entry name" value="PmbA"/>
</dbReference>
<organism evidence="2 3">
    <name type="scientific">Butyrivibrio fibrisolvens DSM 3071</name>
    <dbReference type="NCBI Taxonomy" id="1121131"/>
    <lineage>
        <taxon>Bacteria</taxon>
        <taxon>Bacillati</taxon>
        <taxon>Bacillota</taxon>
        <taxon>Clostridia</taxon>
        <taxon>Lachnospirales</taxon>
        <taxon>Lachnospiraceae</taxon>
        <taxon>Butyrivibrio</taxon>
    </lineage>
</organism>
<name>A0A1M5TWX6_BUTFI</name>
<protein>
    <submittedName>
        <fullName evidence="2">PmbA protein</fullName>
    </submittedName>
</protein>
<dbReference type="OrthoDB" id="39969at2"/>
<feature type="domain" description="Metalloprotease TldD/E C-terminal" evidence="1">
    <location>
        <begin position="219"/>
        <end position="422"/>
    </location>
</feature>
<dbReference type="GO" id="GO:0008237">
    <property type="term" value="F:metallopeptidase activity"/>
    <property type="evidence" value="ECO:0007669"/>
    <property type="project" value="InterPro"/>
</dbReference>
<dbReference type="STRING" id="1121131.SAMN02745229_00646"/>
<sequence length="424" mass="47703">MTDKIIELLKASGADAWAVTDTVTEGWEFYFIKHQLDQNRVRDVEHINVEVYKKIGDGQFLGKASEEIAPTASVEEAKKTIDQLCERATFAPNPYYELNKEKVQVESKSYDPQQMAKDFIEALQQVPETSGEDINSYEIFAECNKRRFVNSEGIDVTVTYPKSMVEVVVNARNDEHEIELYRMYKAGTCDKEYLVKDISKTLKFGKDRLSTKPTPKLEKTTVVFSTGDTYELFKWAAMNMHAAYKYMGYSKFETGKEILPDVTGDKITLKAVKELPNSSYNIAIDSEGAMVHDMYLIRDNVAENYWGSCQFRYYLGVKDSYEVCNFAAEGGSSTEAELRCGKYLEPVEFSDFSVDPITGEIAGEIRLAYLHDGDSVVAVSGGSVSGNLNELMKNVKFSKELKQYNNVVVPSVVKLENVTIAGAE</sequence>
<dbReference type="EMBL" id="FQXK01000005">
    <property type="protein sequence ID" value="SHH55110.1"/>
    <property type="molecule type" value="Genomic_DNA"/>
</dbReference>
<dbReference type="InterPro" id="IPR045569">
    <property type="entry name" value="Metalloprtase-TldD/E_C"/>
</dbReference>
<dbReference type="PANTHER" id="PTHR43421:SF1">
    <property type="entry name" value="METALLOPROTEASE PMBA"/>
    <property type="match status" value="1"/>
</dbReference>
<gene>
    <name evidence="2" type="ORF">SAMN02745229_00646</name>
</gene>
<dbReference type="PANTHER" id="PTHR43421">
    <property type="entry name" value="METALLOPROTEASE PMBA"/>
    <property type="match status" value="1"/>
</dbReference>
<reference evidence="3" key="1">
    <citation type="submission" date="2016-11" db="EMBL/GenBank/DDBJ databases">
        <authorList>
            <person name="Varghese N."/>
            <person name="Submissions S."/>
        </authorList>
    </citation>
    <scope>NUCLEOTIDE SEQUENCE [LARGE SCALE GENOMIC DNA]</scope>
    <source>
        <strain evidence="3">DSM 3071</strain>
    </source>
</reference>
<dbReference type="GO" id="GO:0005829">
    <property type="term" value="C:cytosol"/>
    <property type="evidence" value="ECO:0007669"/>
    <property type="project" value="TreeGrafter"/>
</dbReference>
<evidence type="ECO:0000259" key="1">
    <source>
        <dbReference type="Pfam" id="PF19289"/>
    </source>
</evidence>
<evidence type="ECO:0000313" key="3">
    <source>
        <dbReference type="Proteomes" id="UP000184278"/>
    </source>
</evidence>
<dbReference type="Gene3D" id="3.30.2290.10">
    <property type="entry name" value="PmbA/TldD superfamily"/>
    <property type="match status" value="1"/>
</dbReference>
<dbReference type="SUPFAM" id="SSF111283">
    <property type="entry name" value="Putative modulator of DNA gyrase, PmbA/TldD"/>
    <property type="match status" value="1"/>
</dbReference>
<dbReference type="Proteomes" id="UP000184278">
    <property type="component" value="Unassembled WGS sequence"/>
</dbReference>
<dbReference type="GO" id="GO:0006508">
    <property type="term" value="P:proteolysis"/>
    <property type="evidence" value="ECO:0007669"/>
    <property type="project" value="InterPro"/>
</dbReference>
<evidence type="ECO:0000313" key="2">
    <source>
        <dbReference type="EMBL" id="SHH55110.1"/>
    </source>
</evidence>
<proteinExistence type="predicted"/>
<dbReference type="GeneID" id="89510573"/>
<dbReference type="AlphaFoldDB" id="A0A1M5TWX6"/>
<dbReference type="InterPro" id="IPR036059">
    <property type="entry name" value="TldD/PmbA_sf"/>
</dbReference>
<dbReference type="InterPro" id="IPR035068">
    <property type="entry name" value="TldD/PmbA_N"/>
</dbReference>
<dbReference type="RefSeq" id="WP_073385472.1">
    <property type="nucleotide sequence ID" value="NZ_FQXK01000005.1"/>
</dbReference>
<accession>A0A1M5TWX6</accession>
<keyword evidence="3" id="KW-1185">Reference proteome</keyword>
<dbReference type="Pfam" id="PF19289">
    <property type="entry name" value="PmbA_TldD_3rd"/>
    <property type="match status" value="1"/>
</dbReference>